<dbReference type="SUPFAM" id="SSF48056">
    <property type="entry name" value="Di-copper centre-containing domain"/>
    <property type="match status" value="1"/>
</dbReference>
<dbReference type="InterPro" id="IPR050316">
    <property type="entry name" value="Tyrosinase/Hemocyanin"/>
</dbReference>
<comment type="catalytic activity">
    <reaction evidence="7">
        <text>L-tyrosine + O2 = L-dopaquinone + H2O</text>
        <dbReference type="Rhea" id="RHEA:18117"/>
        <dbReference type="ChEBI" id="CHEBI:15377"/>
        <dbReference type="ChEBI" id="CHEBI:15379"/>
        <dbReference type="ChEBI" id="CHEBI:57924"/>
        <dbReference type="ChEBI" id="CHEBI:58315"/>
        <dbReference type="EC" id="1.14.18.1"/>
    </reaction>
</comment>
<protein>
    <recommendedName>
        <fullName evidence="2">tyrosinase</fullName>
        <ecNumber evidence="2">1.14.18.1</ecNumber>
    </recommendedName>
</protein>
<keyword evidence="3" id="KW-0479">Metal-binding</keyword>
<dbReference type="STRING" id="363999.A0A439DFI9"/>
<dbReference type="GO" id="GO:0042438">
    <property type="term" value="P:melanin biosynthetic process"/>
    <property type="evidence" value="ECO:0007669"/>
    <property type="project" value="UniProtKB-KW"/>
</dbReference>
<reference evidence="11 12" key="1">
    <citation type="submission" date="2018-12" db="EMBL/GenBank/DDBJ databases">
        <title>Draft genome sequence of Xylaria grammica IHI A82.</title>
        <authorList>
            <person name="Buettner E."/>
            <person name="Kellner H."/>
        </authorList>
    </citation>
    <scope>NUCLEOTIDE SEQUENCE [LARGE SCALE GENOMIC DNA]</scope>
    <source>
        <strain evidence="11 12">IHI A82</strain>
    </source>
</reference>
<evidence type="ECO:0000256" key="8">
    <source>
        <dbReference type="SAM" id="MobiDB-lite"/>
    </source>
</evidence>
<evidence type="ECO:0000256" key="1">
    <source>
        <dbReference type="ARBA" id="ARBA00009928"/>
    </source>
</evidence>
<evidence type="ECO:0000259" key="9">
    <source>
        <dbReference type="PROSITE" id="PS00497"/>
    </source>
</evidence>
<evidence type="ECO:0000313" key="12">
    <source>
        <dbReference type="Proteomes" id="UP000286045"/>
    </source>
</evidence>
<comment type="similarity">
    <text evidence="1">Belongs to the tyrosinase family.</text>
</comment>
<name>A0A439DFI9_9PEZI</name>
<proteinExistence type="inferred from homology"/>
<dbReference type="Proteomes" id="UP000286045">
    <property type="component" value="Unassembled WGS sequence"/>
</dbReference>
<organism evidence="11 12">
    <name type="scientific">Xylaria grammica</name>
    <dbReference type="NCBI Taxonomy" id="363999"/>
    <lineage>
        <taxon>Eukaryota</taxon>
        <taxon>Fungi</taxon>
        <taxon>Dikarya</taxon>
        <taxon>Ascomycota</taxon>
        <taxon>Pezizomycotina</taxon>
        <taxon>Sordariomycetes</taxon>
        <taxon>Xylariomycetidae</taxon>
        <taxon>Xylariales</taxon>
        <taxon>Xylariaceae</taxon>
        <taxon>Xylaria</taxon>
    </lineage>
</organism>
<dbReference type="PANTHER" id="PTHR11474">
    <property type="entry name" value="TYROSINASE FAMILY MEMBER"/>
    <property type="match status" value="1"/>
</dbReference>
<dbReference type="AlphaFoldDB" id="A0A439DFI9"/>
<dbReference type="PRINTS" id="PR00092">
    <property type="entry name" value="TYROSINASE"/>
</dbReference>
<sequence>MSPPLTRKNLASLCTEEKDNLVKAFRAIQCLKPSDPNSYFTIAGYHGIPGTYYCHHGDVLFPTWHRAYLNRLEKALQNQVPGVTMPYWDQLNTLQQRTAIPTILTDKTYRFANGTVVPNPLYSYTLQQSITDDGKGDGGHQVGLYNKPQGYDTVRYPFSGLVNDPYKEQTEDHNKIYQAMGTTETTRKLNTNVLTWLFASSYVNDKGEKLPAGVRRKYIDCLDAPNYTAFSNTTSAEQWNTEHPGRVIYPIETPHNSIHAAVGGFEVPGDDDYDYIHFANGDMGENETAAFDPIFFFHHCWIDYLFWNWQVRHRSTEGFTFLRGYPGVDNYTPQSPLEPFKSRNGHTPLTSQDVANIANLGYAYDCLIPSARGGREIQLPLTAPRLKIPNLSRRNISGSFVISVWVENEHGKQELISADAILSRWNLSSCDNCQEHLNFSHFVPLLGWSKEDAEDGHENRRFAYKLHTRQDPEGREGGEFNSMPGLDLETEGC</sequence>
<evidence type="ECO:0000259" key="10">
    <source>
        <dbReference type="PROSITE" id="PS00498"/>
    </source>
</evidence>
<dbReference type="Gene3D" id="1.10.1280.10">
    <property type="entry name" value="Di-copper center containing domain from catechol oxidase"/>
    <property type="match status" value="1"/>
</dbReference>
<dbReference type="InterPro" id="IPR002227">
    <property type="entry name" value="Tyrosinase_Cu-bd"/>
</dbReference>
<comment type="catalytic activity">
    <reaction evidence="6">
        <text>2 L-dopa + O2 = 2 L-dopaquinone + 2 H2O</text>
        <dbReference type="Rhea" id="RHEA:34287"/>
        <dbReference type="ChEBI" id="CHEBI:15377"/>
        <dbReference type="ChEBI" id="CHEBI:15379"/>
        <dbReference type="ChEBI" id="CHEBI:57504"/>
        <dbReference type="ChEBI" id="CHEBI:57924"/>
        <dbReference type="EC" id="1.14.18.1"/>
    </reaction>
</comment>
<evidence type="ECO:0000256" key="4">
    <source>
        <dbReference type="ARBA" id="ARBA00023008"/>
    </source>
</evidence>
<feature type="domain" description="Tyrosinase copper-binding" evidence="9">
    <location>
        <begin position="55"/>
        <end position="73"/>
    </location>
</feature>
<dbReference type="InterPro" id="IPR008922">
    <property type="entry name" value="Di-copper_centre_dom_sf"/>
</dbReference>
<keyword evidence="5" id="KW-0470">Melanin biosynthesis</keyword>
<evidence type="ECO:0000313" key="11">
    <source>
        <dbReference type="EMBL" id="RWA13156.1"/>
    </source>
</evidence>
<dbReference type="Pfam" id="PF00264">
    <property type="entry name" value="Tyrosinase"/>
    <property type="match status" value="1"/>
</dbReference>
<evidence type="ECO:0000256" key="6">
    <source>
        <dbReference type="ARBA" id="ARBA00048233"/>
    </source>
</evidence>
<dbReference type="GO" id="GO:0046872">
    <property type="term" value="F:metal ion binding"/>
    <property type="evidence" value="ECO:0007669"/>
    <property type="project" value="UniProtKB-KW"/>
</dbReference>
<keyword evidence="12" id="KW-1185">Reference proteome</keyword>
<feature type="domain" description="Tyrosinase copper-binding" evidence="10">
    <location>
        <begin position="292"/>
        <end position="303"/>
    </location>
</feature>
<evidence type="ECO:0000256" key="3">
    <source>
        <dbReference type="ARBA" id="ARBA00022723"/>
    </source>
</evidence>
<feature type="compositionally biased region" description="Basic and acidic residues" evidence="8">
    <location>
        <begin position="469"/>
        <end position="478"/>
    </location>
</feature>
<dbReference type="EC" id="1.14.18.1" evidence="2"/>
<dbReference type="PANTHER" id="PTHR11474:SF76">
    <property type="entry name" value="SHKT DOMAIN-CONTAINING PROTEIN"/>
    <property type="match status" value="1"/>
</dbReference>
<dbReference type="PROSITE" id="PS00498">
    <property type="entry name" value="TYROSINASE_2"/>
    <property type="match status" value="1"/>
</dbReference>
<comment type="caution">
    <text evidence="11">The sequence shown here is derived from an EMBL/GenBank/DDBJ whole genome shotgun (WGS) entry which is preliminary data.</text>
</comment>
<keyword evidence="4" id="KW-0186">Copper</keyword>
<evidence type="ECO:0000256" key="2">
    <source>
        <dbReference type="ARBA" id="ARBA00011906"/>
    </source>
</evidence>
<evidence type="ECO:0000256" key="7">
    <source>
        <dbReference type="ARBA" id="ARBA00048881"/>
    </source>
</evidence>
<accession>A0A439DFI9</accession>
<dbReference type="EMBL" id="RYZI01000033">
    <property type="protein sequence ID" value="RWA13156.1"/>
    <property type="molecule type" value="Genomic_DNA"/>
</dbReference>
<evidence type="ECO:0000256" key="5">
    <source>
        <dbReference type="ARBA" id="ARBA00023101"/>
    </source>
</evidence>
<dbReference type="PROSITE" id="PS00497">
    <property type="entry name" value="TYROSINASE_1"/>
    <property type="match status" value="1"/>
</dbReference>
<feature type="region of interest" description="Disordered" evidence="8">
    <location>
        <begin position="469"/>
        <end position="493"/>
    </location>
</feature>
<gene>
    <name evidence="11" type="ORF">EKO27_g1942</name>
</gene>
<dbReference type="GO" id="GO:0004503">
    <property type="term" value="F:tyrosinase activity"/>
    <property type="evidence" value="ECO:0007669"/>
    <property type="project" value="UniProtKB-EC"/>
</dbReference>